<evidence type="ECO:0000313" key="2">
    <source>
        <dbReference type="EMBL" id="MCP3428646.1"/>
    </source>
</evidence>
<protein>
    <submittedName>
        <fullName evidence="2">DUF3379 domain-containing protein</fullName>
    </submittedName>
</protein>
<name>A0AA41X346_9ALTE</name>
<comment type="caution">
    <text evidence="2">The sequence shown here is derived from an EMBL/GenBank/DDBJ whole genome shotgun (WGS) entry which is preliminary data.</text>
</comment>
<dbReference type="Proteomes" id="UP001165413">
    <property type="component" value="Unassembled WGS sequence"/>
</dbReference>
<gene>
    <name evidence="2" type="ORF">NLF92_06770</name>
</gene>
<sequence length="263" mass="28331">MDDLTFRRAVLADPTTNAPEIVSAAQNNPELAKFWLTLKQQELALKDILSVPVPVDLADKLLWHTQAQEDKTEQSNTSLQHTSRSAPTIRNTGAEVSESSTKEKTGQPWYLAAAASIMLAVSVFMINTQSNDLNLYQDALAHIQHAAEHELADAGEVTLADINAKLASLHGVLNASVGKVLSVNFCSLDGVRSLHVMVGNKENPTSLFILPKNTTLDGVPTTASTAATIDFADAKVLVMGEVAETVQSLKAQVKAHLKFTIHD</sequence>
<dbReference type="AlphaFoldDB" id="A0AA41X346"/>
<organism evidence="2 3">
    <name type="scientific">Opacimonas viscosa</name>
    <dbReference type="NCBI Taxonomy" id="2961944"/>
    <lineage>
        <taxon>Bacteria</taxon>
        <taxon>Pseudomonadati</taxon>
        <taxon>Pseudomonadota</taxon>
        <taxon>Gammaproteobacteria</taxon>
        <taxon>Alteromonadales</taxon>
        <taxon>Alteromonadaceae</taxon>
        <taxon>Opacimonas</taxon>
    </lineage>
</organism>
<dbReference type="EMBL" id="JANATA010000009">
    <property type="protein sequence ID" value="MCP3428646.1"/>
    <property type="molecule type" value="Genomic_DNA"/>
</dbReference>
<feature type="compositionally biased region" description="Polar residues" evidence="1">
    <location>
        <begin position="74"/>
        <end position="91"/>
    </location>
</feature>
<feature type="region of interest" description="Disordered" evidence="1">
    <location>
        <begin position="68"/>
        <end position="102"/>
    </location>
</feature>
<dbReference type="Pfam" id="PF11859">
    <property type="entry name" value="DUF3379"/>
    <property type="match status" value="1"/>
</dbReference>
<dbReference type="RefSeq" id="WP_254100113.1">
    <property type="nucleotide sequence ID" value="NZ_JANATA010000009.1"/>
</dbReference>
<evidence type="ECO:0000313" key="3">
    <source>
        <dbReference type="Proteomes" id="UP001165413"/>
    </source>
</evidence>
<proteinExistence type="predicted"/>
<reference evidence="2" key="1">
    <citation type="submission" date="2022-07" db="EMBL/GenBank/DDBJ databases">
        <title>Characterization of the Novel Bacterium Alteromonas immobilis LMIT006 and Alteromonas gregis LMIT007.</title>
        <authorList>
            <person name="Lin X."/>
        </authorList>
    </citation>
    <scope>NUCLEOTIDE SEQUENCE</scope>
    <source>
        <strain evidence="2">LMIT007</strain>
    </source>
</reference>
<keyword evidence="3" id="KW-1185">Reference proteome</keyword>
<accession>A0AA41X346</accession>
<evidence type="ECO:0000256" key="1">
    <source>
        <dbReference type="SAM" id="MobiDB-lite"/>
    </source>
</evidence>
<dbReference type="InterPro" id="IPR021806">
    <property type="entry name" value="DUF3379"/>
</dbReference>